<feature type="region of interest" description="Disordered" evidence="7">
    <location>
        <begin position="270"/>
        <end position="507"/>
    </location>
</feature>
<feature type="compositionally biased region" description="Basic and acidic residues" evidence="7">
    <location>
        <begin position="307"/>
        <end position="350"/>
    </location>
</feature>
<dbReference type="AlphaFoldDB" id="A0A8H7S0L7"/>
<dbReference type="Pfam" id="PF04147">
    <property type="entry name" value="Nop14"/>
    <property type="match status" value="1"/>
</dbReference>
<comment type="function">
    <text evidence="6">Involved in nucleolar processing of pre-18S ribosomal RNA. Has a role in the nuclear export of 40S pre-ribosomal subunit to the cytoplasm.</text>
</comment>
<dbReference type="GO" id="GO:0030490">
    <property type="term" value="P:maturation of SSU-rRNA"/>
    <property type="evidence" value="ECO:0007669"/>
    <property type="project" value="TreeGrafter"/>
</dbReference>
<evidence type="ECO:0000256" key="3">
    <source>
        <dbReference type="ARBA" id="ARBA00022517"/>
    </source>
</evidence>
<keyword evidence="9" id="KW-1185">Reference proteome</keyword>
<feature type="region of interest" description="Disordered" evidence="7">
    <location>
        <begin position="167"/>
        <end position="227"/>
    </location>
</feature>
<keyword evidence="4" id="KW-0698">rRNA processing</keyword>
<evidence type="ECO:0000313" key="9">
    <source>
        <dbReference type="Proteomes" id="UP000646827"/>
    </source>
</evidence>
<gene>
    <name evidence="8" type="ORF">INT45_012211</name>
</gene>
<dbReference type="PANTHER" id="PTHR23183:SF0">
    <property type="entry name" value="NUCLEOLAR PROTEIN 14"/>
    <property type="match status" value="1"/>
</dbReference>
<protein>
    <recommendedName>
        <fullName evidence="10">Nucleolar protein 14</fullName>
    </recommendedName>
</protein>
<dbReference type="GO" id="GO:0030692">
    <property type="term" value="C:Noc4p-Nop14p complex"/>
    <property type="evidence" value="ECO:0007669"/>
    <property type="project" value="TreeGrafter"/>
</dbReference>
<evidence type="ECO:0000256" key="2">
    <source>
        <dbReference type="ARBA" id="ARBA00007466"/>
    </source>
</evidence>
<feature type="compositionally biased region" description="Basic and acidic residues" evidence="7">
    <location>
        <begin position="211"/>
        <end position="227"/>
    </location>
</feature>
<evidence type="ECO:0000256" key="6">
    <source>
        <dbReference type="ARBA" id="ARBA00024695"/>
    </source>
</evidence>
<evidence type="ECO:0000313" key="8">
    <source>
        <dbReference type="EMBL" id="KAG2220035.1"/>
    </source>
</evidence>
<feature type="region of interest" description="Disordered" evidence="7">
    <location>
        <begin position="1"/>
        <end position="56"/>
    </location>
</feature>
<accession>A0A8H7S0L7</accession>
<feature type="compositionally biased region" description="Acidic residues" evidence="7">
    <location>
        <begin position="420"/>
        <end position="475"/>
    </location>
</feature>
<feature type="compositionally biased region" description="Basic residues" evidence="7">
    <location>
        <begin position="35"/>
        <end position="44"/>
    </location>
</feature>
<dbReference type="OrthoDB" id="441771at2759"/>
<feature type="compositionally biased region" description="Acidic residues" evidence="7">
    <location>
        <begin position="389"/>
        <end position="401"/>
    </location>
</feature>
<dbReference type="InterPro" id="IPR007276">
    <property type="entry name" value="Nop14"/>
</dbReference>
<name>A0A8H7S0L7_9FUNG</name>
<evidence type="ECO:0008006" key="10">
    <source>
        <dbReference type="Google" id="ProtNLM"/>
    </source>
</evidence>
<proteinExistence type="inferred from homology"/>
<evidence type="ECO:0000256" key="7">
    <source>
        <dbReference type="SAM" id="MobiDB-lite"/>
    </source>
</evidence>
<dbReference type="EMBL" id="JAEPRB010000154">
    <property type="protein sequence ID" value="KAG2220035.1"/>
    <property type="molecule type" value="Genomic_DNA"/>
</dbReference>
<dbReference type="Proteomes" id="UP000646827">
    <property type="component" value="Unassembled WGS sequence"/>
</dbReference>
<dbReference type="PANTHER" id="PTHR23183">
    <property type="entry name" value="NOP14"/>
    <property type="match status" value="1"/>
</dbReference>
<comment type="similarity">
    <text evidence="2">Belongs to the NOP14 family.</text>
</comment>
<comment type="caution">
    <text evidence="8">The sequence shown here is derived from an EMBL/GenBank/DDBJ whole genome shotgun (WGS) entry which is preliminary data.</text>
</comment>
<dbReference type="GO" id="GO:0032040">
    <property type="term" value="C:small-subunit processome"/>
    <property type="evidence" value="ECO:0007669"/>
    <property type="project" value="InterPro"/>
</dbReference>
<keyword evidence="3" id="KW-0690">Ribosome biogenesis</keyword>
<comment type="subcellular location">
    <subcellularLocation>
        <location evidence="1">Nucleus</location>
        <location evidence="1">Nucleolus</location>
    </subcellularLocation>
</comment>
<feature type="compositionally biased region" description="Basic residues" evidence="7">
    <location>
        <begin position="372"/>
        <end position="381"/>
    </location>
</feature>
<keyword evidence="5" id="KW-0539">Nucleus</keyword>
<evidence type="ECO:0000256" key="1">
    <source>
        <dbReference type="ARBA" id="ARBA00004604"/>
    </source>
</evidence>
<evidence type="ECO:0000256" key="5">
    <source>
        <dbReference type="ARBA" id="ARBA00023242"/>
    </source>
</evidence>
<evidence type="ECO:0000256" key="4">
    <source>
        <dbReference type="ARBA" id="ARBA00022552"/>
    </source>
</evidence>
<sequence>MPATKKQQGSGGSALKRLRKSLTAAGVVGQQAKASRSKKNRKRGLPTEVGKNSTSDKLSVIRDEFNPFEIKTERTKFDVLNRKVKGTGGKPALNKQVGEENRKKTLLMEMRNKGHVGGIVDKRFGENNPQLTPEERMLERFTKEKQKNAKANMFNLDDDDEEMGLTHYGQSLAEMDDFDDTGLRLSDDEDGRGGQLDRNIVSQMHFGGFDDNNKTDENEDNDRPKSRAEVMKEIIMKSKLYKQERQAAKEEDETMREDLDEDFKDIQALLNTQSTKRKPLVSQSALFTRNEAENPKEEKEEEEEEETNKYKDYDIMVQELTRDKRAMATDRTKTEEEIALEEKEKLEKAERARKRRMEGLESESEDEDNKRGGRGRKRQKKGVNAPQGDDLEDDYLEDLEDEASKLGQGLTLEDIQSGALDEDDEDEEDSEIDEEDEEEEEGSDEEEEEEEEENYSDLEEDDIPEFGDDDEDDMNEFGTSGIVKKASKSKGKQSSKTAQQNGTKPEIPYTFECPATHEEFLEIMNGLDVDDAPTVVKRIRVLYHPKLGPDNKAKLTTFLGVLVDHLGYIASTVTPLPQKTLESLIAHTFEISKQLPTAAGNVFVTKLKEMHGTMGQKMNQRQGSTFPDIEDITLLRCLGKVFPTSDLTHPVVTPATLYMSQALALCRIQSEIDIGRGLFLCLLFHEYQTFAKRFIPEVLNFLQQALIILSPKDLFNDEEKIPGAFPISNNHNVSLHIKDVISEDTKEIPSITLEQLGIESVDEDESNILRLSLLQGVLRLLAQYLQLYASTPALVEVFEPLSNLITQMLTVSWHKNIEELLNKLQDRLKKQIKFCKDKRIKTPLRMQSHRPIPIAQHLPKFEQGYSYDRHYDPDRERSEYNKLQSQIKKEKKGAIRELRKDNMFIAREKVKERKQKDAEYDKMIKGVMTILETDQAEKKRQEREKRR</sequence>
<organism evidence="8 9">
    <name type="scientific">Circinella minor</name>
    <dbReference type="NCBI Taxonomy" id="1195481"/>
    <lineage>
        <taxon>Eukaryota</taxon>
        <taxon>Fungi</taxon>
        <taxon>Fungi incertae sedis</taxon>
        <taxon>Mucoromycota</taxon>
        <taxon>Mucoromycotina</taxon>
        <taxon>Mucoromycetes</taxon>
        <taxon>Mucorales</taxon>
        <taxon>Lichtheimiaceae</taxon>
        <taxon>Circinella</taxon>
    </lineage>
</organism>
<reference evidence="8 9" key="1">
    <citation type="submission" date="2020-12" db="EMBL/GenBank/DDBJ databases">
        <title>Metabolic potential, ecology and presence of endohyphal bacteria is reflected in genomic diversity of Mucoromycotina.</title>
        <authorList>
            <person name="Muszewska A."/>
            <person name="Okrasinska A."/>
            <person name="Steczkiewicz K."/>
            <person name="Drgas O."/>
            <person name="Orlowska M."/>
            <person name="Perlinska-Lenart U."/>
            <person name="Aleksandrzak-Piekarczyk T."/>
            <person name="Szatraj K."/>
            <person name="Zielenkiewicz U."/>
            <person name="Pilsyk S."/>
            <person name="Malc E."/>
            <person name="Mieczkowski P."/>
            <person name="Kruszewska J.S."/>
            <person name="Biernat P."/>
            <person name="Pawlowska J."/>
        </authorList>
    </citation>
    <scope>NUCLEOTIDE SEQUENCE [LARGE SCALE GENOMIC DNA]</scope>
    <source>
        <strain evidence="8 9">CBS 142.35</strain>
    </source>
</reference>